<protein>
    <recommendedName>
        <fullName evidence="2">FP protein C-terminal domain-containing protein</fullName>
    </recommendedName>
</protein>
<dbReference type="EMBL" id="GECZ01006629">
    <property type="protein sequence ID" value="JAS63140.1"/>
    <property type="molecule type" value="Transcribed_RNA"/>
</dbReference>
<organism evidence="3">
    <name type="scientific">Cuerna arida</name>
    <dbReference type="NCBI Taxonomy" id="1464854"/>
    <lineage>
        <taxon>Eukaryota</taxon>
        <taxon>Metazoa</taxon>
        <taxon>Ecdysozoa</taxon>
        <taxon>Arthropoda</taxon>
        <taxon>Hexapoda</taxon>
        <taxon>Insecta</taxon>
        <taxon>Pterygota</taxon>
        <taxon>Neoptera</taxon>
        <taxon>Paraneoptera</taxon>
        <taxon>Hemiptera</taxon>
        <taxon>Auchenorrhyncha</taxon>
        <taxon>Membracoidea</taxon>
        <taxon>Cicadellidae</taxon>
        <taxon>Cicadellinae</taxon>
        <taxon>Proconiini</taxon>
        <taxon>Cuerna</taxon>
    </lineage>
</organism>
<feature type="domain" description="FP protein C-terminal" evidence="2">
    <location>
        <begin position="187"/>
        <end position="236"/>
    </location>
</feature>
<evidence type="ECO:0000259" key="2">
    <source>
        <dbReference type="Pfam" id="PF25298"/>
    </source>
</evidence>
<keyword evidence="1" id="KW-0175">Coiled coil</keyword>
<feature type="non-terminal residue" evidence="3">
    <location>
        <position position="1"/>
    </location>
</feature>
<accession>A0A1B6GL61</accession>
<dbReference type="Pfam" id="PF25298">
    <property type="entry name" value="Baculo_FP_2nd"/>
    <property type="match status" value="1"/>
</dbReference>
<sequence>KMSQGGLTVEDIMAAINDLKMQHIDSTKEFNKSYELLHLKVEDSLNINKVLIEKLNKFMDKIDKLKSENRSLKAKIDLLENKLEEQEQYTRKNCVEIQGVPIRNSVLETVQEVGSALGMPIREDMIDACHSLGKRTNSDGPSGIIVKFVRRIDAENFLAKRRDKRYLSTRHLNMSMDNPIYLNESLTPKRRLLLKEAREFKKTNNYKRLWVQGGKIYLKREDDGPVINVKCQSDLKIGFQLFIRAWLSQCYQNLRLWSVFFNTSHLKTPLGIQ</sequence>
<feature type="non-terminal residue" evidence="3">
    <location>
        <position position="273"/>
    </location>
</feature>
<name>A0A1B6GL61_9HEMI</name>
<dbReference type="InterPro" id="IPR057251">
    <property type="entry name" value="FP_C"/>
</dbReference>
<feature type="coiled-coil region" evidence="1">
    <location>
        <begin position="48"/>
        <end position="89"/>
    </location>
</feature>
<evidence type="ECO:0000256" key="1">
    <source>
        <dbReference type="SAM" id="Coils"/>
    </source>
</evidence>
<evidence type="ECO:0000313" key="3">
    <source>
        <dbReference type="EMBL" id="JAS63140.1"/>
    </source>
</evidence>
<dbReference type="AlphaFoldDB" id="A0A1B6GL61"/>
<proteinExistence type="predicted"/>
<gene>
    <name evidence="3" type="ORF">g.5439</name>
</gene>
<reference evidence="3" key="1">
    <citation type="submission" date="2015-11" db="EMBL/GenBank/DDBJ databases">
        <title>De novo transcriptome assembly of four potential Pierce s Disease insect vectors from Arizona vineyards.</title>
        <authorList>
            <person name="Tassone E.E."/>
        </authorList>
    </citation>
    <scope>NUCLEOTIDE SEQUENCE</scope>
</reference>